<feature type="transmembrane region" description="Helical" evidence="1">
    <location>
        <begin position="122"/>
        <end position="142"/>
    </location>
</feature>
<dbReference type="AlphaFoldDB" id="A0A543A594"/>
<dbReference type="RefSeq" id="WP_141779830.1">
    <property type="nucleotide sequence ID" value="NZ_VFOV01000001.1"/>
</dbReference>
<dbReference type="Proteomes" id="UP000320209">
    <property type="component" value="Unassembled WGS sequence"/>
</dbReference>
<reference evidence="2 3" key="1">
    <citation type="submission" date="2019-06" db="EMBL/GenBank/DDBJ databases">
        <title>Sequencing the genomes of 1000 actinobacteria strains.</title>
        <authorList>
            <person name="Klenk H.-P."/>
        </authorList>
    </citation>
    <scope>NUCLEOTIDE SEQUENCE [LARGE SCALE GENOMIC DNA]</scope>
    <source>
        <strain evidence="2 3">DSM 25218</strain>
    </source>
</reference>
<organism evidence="2 3">
    <name type="scientific">Nocardioides albertanoniae</name>
    <dbReference type="NCBI Taxonomy" id="1175486"/>
    <lineage>
        <taxon>Bacteria</taxon>
        <taxon>Bacillati</taxon>
        <taxon>Actinomycetota</taxon>
        <taxon>Actinomycetes</taxon>
        <taxon>Propionibacteriales</taxon>
        <taxon>Nocardioidaceae</taxon>
        <taxon>Nocardioides</taxon>
    </lineage>
</organism>
<proteinExistence type="predicted"/>
<sequence>MGTNKSTSTVLVMLTGLALSVAAVAVVYVDRATTNVLADHIRAGYPSYGEDRIGEGVRVYTTYLTVLGAIGVIGWAVSLWVSRVRPRVAPWLVTTLFLLGTGVALFNLTIRDTSGETGLAPQIGWVGMLPSIAGLAAVVLVWRESTREPTREATHEAVAR</sequence>
<keyword evidence="1" id="KW-0812">Transmembrane</keyword>
<evidence type="ECO:0000313" key="3">
    <source>
        <dbReference type="Proteomes" id="UP000320209"/>
    </source>
</evidence>
<feature type="transmembrane region" description="Helical" evidence="1">
    <location>
        <begin position="60"/>
        <end position="81"/>
    </location>
</feature>
<keyword evidence="1" id="KW-1133">Transmembrane helix</keyword>
<keyword evidence="1" id="KW-0472">Membrane</keyword>
<accession>A0A543A594</accession>
<name>A0A543A594_9ACTN</name>
<dbReference type="EMBL" id="VFOV01000001">
    <property type="protein sequence ID" value="TQL67771.1"/>
    <property type="molecule type" value="Genomic_DNA"/>
</dbReference>
<protein>
    <submittedName>
        <fullName evidence="2">Uncharacterized protein</fullName>
    </submittedName>
</protein>
<evidence type="ECO:0000256" key="1">
    <source>
        <dbReference type="SAM" id="Phobius"/>
    </source>
</evidence>
<gene>
    <name evidence="2" type="ORF">FB381_1653</name>
</gene>
<dbReference type="OrthoDB" id="4337876at2"/>
<evidence type="ECO:0000313" key="2">
    <source>
        <dbReference type="EMBL" id="TQL67771.1"/>
    </source>
</evidence>
<comment type="caution">
    <text evidence="2">The sequence shown here is derived from an EMBL/GenBank/DDBJ whole genome shotgun (WGS) entry which is preliminary data.</text>
</comment>
<keyword evidence="3" id="KW-1185">Reference proteome</keyword>
<feature type="transmembrane region" description="Helical" evidence="1">
    <location>
        <begin position="88"/>
        <end position="110"/>
    </location>
</feature>